<keyword evidence="3" id="KW-0645">Protease</keyword>
<proteinExistence type="inferred from homology"/>
<evidence type="ECO:0000313" key="7">
    <source>
        <dbReference type="Proteomes" id="UP000077755"/>
    </source>
</evidence>
<dbReference type="GO" id="GO:0004185">
    <property type="term" value="F:serine-type carboxypeptidase activity"/>
    <property type="evidence" value="ECO:0007669"/>
    <property type="project" value="InterPro"/>
</dbReference>
<evidence type="ECO:0000313" key="6">
    <source>
        <dbReference type="EMBL" id="WOH15177.1"/>
    </source>
</evidence>
<dbReference type="PANTHER" id="PTHR11802:SF224">
    <property type="entry name" value="SERINE CARBOXYPEPTIDASE-LIKE 7 ISOFORM X1"/>
    <property type="match status" value="1"/>
</dbReference>
<keyword evidence="7" id="KW-1185">Reference proteome</keyword>
<dbReference type="FunFam" id="3.40.50.1820:FF:000072">
    <property type="entry name" value="Serine carboxypeptidase-like 19"/>
    <property type="match status" value="1"/>
</dbReference>
<reference evidence="6" key="1">
    <citation type="journal article" date="2016" name="Nat. Genet.">
        <title>A high-quality carrot genome assembly provides new insights into carotenoid accumulation and asterid genome evolution.</title>
        <authorList>
            <person name="Iorizzo M."/>
            <person name="Ellison S."/>
            <person name="Senalik D."/>
            <person name="Zeng P."/>
            <person name="Satapoomin P."/>
            <person name="Huang J."/>
            <person name="Bowman M."/>
            <person name="Iovene M."/>
            <person name="Sanseverino W."/>
            <person name="Cavagnaro P."/>
            <person name="Yildiz M."/>
            <person name="Macko-Podgorni A."/>
            <person name="Moranska E."/>
            <person name="Grzebelus E."/>
            <person name="Grzebelus D."/>
            <person name="Ashrafi H."/>
            <person name="Zheng Z."/>
            <person name="Cheng S."/>
            <person name="Spooner D."/>
            <person name="Van Deynze A."/>
            <person name="Simon P."/>
        </authorList>
    </citation>
    <scope>NUCLEOTIDE SEQUENCE</scope>
    <source>
        <tissue evidence="6">Leaf</tissue>
    </source>
</reference>
<evidence type="ECO:0000256" key="5">
    <source>
        <dbReference type="ARBA" id="ARBA00023180"/>
    </source>
</evidence>
<dbReference type="Gene3D" id="3.40.50.1820">
    <property type="entry name" value="alpha/beta hydrolase"/>
    <property type="match status" value="1"/>
</dbReference>
<evidence type="ECO:0008006" key="8">
    <source>
        <dbReference type="Google" id="ProtNLM"/>
    </source>
</evidence>
<keyword evidence="2" id="KW-0121">Carboxypeptidase</keyword>
<sequence length="492" mass="56033">MIIQHKEGIQRKKSEHYCSGSDRIGSELRSVDRPSPNNTNFSHFCPHMIHSSKSIVNELPGFPAPLPFNLETGYVKVDGLNDVNLFYYFIESENDPSKDPLVLWLSGGPGCSGFSGLVYEIGPLQYDFSSFDGGLPSLTLNPYSWTKIANMLFLDAPAGTGFSYATSEPYNSDSKTAQDTVKFLIEWLLDHPRFSRNPLYVAGDSYAGKLVPLVVHEIAKGDEACDTPYQSLQLQGYILGNPLVNYQTAVNSKFIFVHRMGLISDEYYELARKNCNGEFFYVDPDNVPCLNAIQRIKECISKLDPEHILEVNCGGDQPESDEVQSDYRFNGDVLFPSWHDKPWCRKYSYLLSYAWANNPHVQEALHVRNGTISKWKRCYRNIPYVKDVTDVLEYHYVLTKEKYRVLAYSGDHDMVIPYIGTIGWIRSLNLTMDENWRPWFVDDEIAGYTEKYKQHGYNITFATVKGGGHTAPMYRPKECLAMAARWLSNVPL</sequence>
<dbReference type="PRINTS" id="PR00724">
    <property type="entry name" value="CRBOXYPTASEC"/>
</dbReference>
<evidence type="ECO:0000256" key="3">
    <source>
        <dbReference type="ARBA" id="ARBA00022670"/>
    </source>
</evidence>
<dbReference type="InterPro" id="IPR029058">
    <property type="entry name" value="AB_hydrolase_fold"/>
</dbReference>
<dbReference type="Proteomes" id="UP000077755">
    <property type="component" value="Chromosome 9"/>
</dbReference>
<dbReference type="GO" id="GO:0016747">
    <property type="term" value="F:acyltransferase activity, transferring groups other than amino-acyl groups"/>
    <property type="evidence" value="ECO:0007669"/>
    <property type="project" value="TreeGrafter"/>
</dbReference>
<dbReference type="Pfam" id="PF00450">
    <property type="entry name" value="Peptidase_S10"/>
    <property type="match status" value="1"/>
</dbReference>
<dbReference type="GO" id="GO:0006508">
    <property type="term" value="P:proteolysis"/>
    <property type="evidence" value="ECO:0007669"/>
    <property type="project" value="UniProtKB-KW"/>
</dbReference>
<protein>
    <recommendedName>
        <fullName evidence="8">Serine carboxypeptidase-like 18</fullName>
    </recommendedName>
</protein>
<keyword evidence="4" id="KW-0378">Hydrolase</keyword>
<organism evidence="6 7">
    <name type="scientific">Daucus carota subsp. sativus</name>
    <name type="common">Carrot</name>
    <dbReference type="NCBI Taxonomy" id="79200"/>
    <lineage>
        <taxon>Eukaryota</taxon>
        <taxon>Viridiplantae</taxon>
        <taxon>Streptophyta</taxon>
        <taxon>Embryophyta</taxon>
        <taxon>Tracheophyta</taxon>
        <taxon>Spermatophyta</taxon>
        <taxon>Magnoliopsida</taxon>
        <taxon>eudicotyledons</taxon>
        <taxon>Gunneridae</taxon>
        <taxon>Pentapetalae</taxon>
        <taxon>asterids</taxon>
        <taxon>campanulids</taxon>
        <taxon>Apiales</taxon>
        <taxon>Apiaceae</taxon>
        <taxon>Apioideae</taxon>
        <taxon>Scandiceae</taxon>
        <taxon>Daucinae</taxon>
        <taxon>Daucus</taxon>
        <taxon>Daucus sect. Daucus</taxon>
    </lineage>
</organism>
<gene>
    <name evidence="6" type="ORF">DCAR_0934714</name>
</gene>
<accession>A0AAF0XXM8</accession>
<evidence type="ECO:0000256" key="2">
    <source>
        <dbReference type="ARBA" id="ARBA00022645"/>
    </source>
</evidence>
<comment type="similarity">
    <text evidence="1">Belongs to the peptidase S10 family.</text>
</comment>
<evidence type="ECO:0000256" key="4">
    <source>
        <dbReference type="ARBA" id="ARBA00022801"/>
    </source>
</evidence>
<dbReference type="EMBL" id="CP093351">
    <property type="protein sequence ID" value="WOH15177.1"/>
    <property type="molecule type" value="Genomic_DNA"/>
</dbReference>
<dbReference type="InterPro" id="IPR001563">
    <property type="entry name" value="Peptidase_S10"/>
</dbReference>
<dbReference type="GO" id="GO:0019748">
    <property type="term" value="P:secondary metabolic process"/>
    <property type="evidence" value="ECO:0007669"/>
    <property type="project" value="TreeGrafter"/>
</dbReference>
<evidence type="ECO:0000256" key="1">
    <source>
        <dbReference type="ARBA" id="ARBA00009431"/>
    </source>
</evidence>
<dbReference type="AlphaFoldDB" id="A0AAF0XXM8"/>
<dbReference type="PANTHER" id="PTHR11802">
    <property type="entry name" value="SERINE PROTEASE FAMILY S10 SERINE CARBOXYPEPTIDASE"/>
    <property type="match status" value="1"/>
</dbReference>
<dbReference type="PROSITE" id="PS00560">
    <property type="entry name" value="CARBOXYPEPT_SER_HIS"/>
    <property type="match status" value="1"/>
</dbReference>
<reference evidence="6" key="2">
    <citation type="submission" date="2022-03" db="EMBL/GenBank/DDBJ databases">
        <title>Draft title - Genomic analysis of global carrot germplasm unveils the trajectory of domestication and the origin of high carotenoid orange carrot.</title>
        <authorList>
            <person name="Iorizzo M."/>
            <person name="Ellison S."/>
            <person name="Senalik D."/>
            <person name="Macko-Podgorni A."/>
            <person name="Grzebelus D."/>
            <person name="Bostan H."/>
            <person name="Rolling W."/>
            <person name="Curaba J."/>
            <person name="Simon P."/>
        </authorList>
    </citation>
    <scope>NUCLEOTIDE SEQUENCE</scope>
    <source>
        <tissue evidence="6">Leaf</tissue>
    </source>
</reference>
<keyword evidence="5" id="KW-0325">Glycoprotein</keyword>
<name>A0AAF0XXM8_DAUCS</name>
<dbReference type="SUPFAM" id="SSF53474">
    <property type="entry name" value="alpha/beta-Hydrolases"/>
    <property type="match status" value="1"/>
</dbReference>
<dbReference type="InterPro" id="IPR033124">
    <property type="entry name" value="Ser_caboxypep_his_AS"/>
</dbReference>